<evidence type="ECO:0000256" key="1">
    <source>
        <dbReference type="ARBA" id="ARBA00004370"/>
    </source>
</evidence>
<evidence type="ECO:0000313" key="8">
    <source>
        <dbReference type="Proteomes" id="UP001159427"/>
    </source>
</evidence>
<dbReference type="InterPro" id="IPR007593">
    <property type="entry name" value="CD225/Dispanin_fam"/>
</dbReference>
<feature type="transmembrane region" description="Helical" evidence="6">
    <location>
        <begin position="253"/>
        <end position="273"/>
    </location>
</feature>
<keyword evidence="4 6" id="KW-1133">Transmembrane helix</keyword>
<organism evidence="7 8">
    <name type="scientific">Porites evermanni</name>
    <dbReference type="NCBI Taxonomy" id="104178"/>
    <lineage>
        <taxon>Eukaryota</taxon>
        <taxon>Metazoa</taxon>
        <taxon>Cnidaria</taxon>
        <taxon>Anthozoa</taxon>
        <taxon>Hexacorallia</taxon>
        <taxon>Scleractinia</taxon>
        <taxon>Fungiina</taxon>
        <taxon>Poritidae</taxon>
        <taxon>Porites</taxon>
    </lineage>
</organism>
<evidence type="ECO:0000256" key="5">
    <source>
        <dbReference type="ARBA" id="ARBA00023136"/>
    </source>
</evidence>
<evidence type="ECO:0000256" key="2">
    <source>
        <dbReference type="ARBA" id="ARBA00006843"/>
    </source>
</evidence>
<dbReference type="InterPro" id="IPR051423">
    <property type="entry name" value="CD225/Dispanin"/>
</dbReference>
<dbReference type="PANTHER" id="PTHR14948">
    <property type="entry name" value="NG5"/>
    <property type="match status" value="1"/>
</dbReference>
<evidence type="ECO:0000256" key="3">
    <source>
        <dbReference type="ARBA" id="ARBA00022692"/>
    </source>
</evidence>
<dbReference type="PANTHER" id="PTHR14948:SF44">
    <property type="entry name" value="PROLINE-RICH TRANSMEMBRANE PROTEIN 1-LIKE"/>
    <property type="match status" value="1"/>
</dbReference>
<comment type="subcellular location">
    <subcellularLocation>
        <location evidence="1">Membrane</location>
    </subcellularLocation>
</comment>
<comment type="similarity">
    <text evidence="2">Belongs to the CD225/Dispanin family.</text>
</comment>
<evidence type="ECO:0000256" key="4">
    <source>
        <dbReference type="ARBA" id="ARBA00022989"/>
    </source>
</evidence>
<keyword evidence="5 6" id="KW-0472">Membrane</keyword>
<keyword evidence="3 6" id="KW-0812">Transmembrane</keyword>
<evidence type="ECO:0000256" key="6">
    <source>
        <dbReference type="SAM" id="Phobius"/>
    </source>
</evidence>
<sequence>MEDLQLDFSGLSCDGGLSIDANLELNLGGDTGGIDLGQIQFPNRQARQILSGTSQARPNLGGVVLGQPGVQLQGTSQARPNLGGVVLAQPGVPLQGHSQARPNFGGVVLAQSGVPLHTAPPTGQQSVQVSSMSYTNHGYQDQPPPYHAPPVTVQQPPYSGAATIITTPNGPPVPQVTHMHNGLPVQTAQLAQMQQRPVVVAPTPSIWMALSIFSVIFCMPLGIIAFVFSYLVNESLKRGDHQEAVRNSNAAMWLNVLAIITGLPLWIFIFYAVY</sequence>
<evidence type="ECO:0000313" key="7">
    <source>
        <dbReference type="EMBL" id="CAH3192347.1"/>
    </source>
</evidence>
<accession>A0ABN8SL49</accession>
<dbReference type="Pfam" id="PF04505">
    <property type="entry name" value="CD225"/>
    <property type="match status" value="1"/>
</dbReference>
<reference evidence="7 8" key="1">
    <citation type="submission" date="2022-05" db="EMBL/GenBank/DDBJ databases">
        <authorList>
            <consortium name="Genoscope - CEA"/>
            <person name="William W."/>
        </authorList>
    </citation>
    <scope>NUCLEOTIDE SEQUENCE [LARGE SCALE GENOMIC DNA]</scope>
</reference>
<keyword evidence="8" id="KW-1185">Reference proteome</keyword>
<name>A0ABN8SL49_9CNID</name>
<gene>
    <name evidence="7" type="ORF">PEVE_00023731</name>
</gene>
<protein>
    <submittedName>
        <fullName evidence="7">Uncharacterized protein</fullName>
    </submittedName>
</protein>
<proteinExistence type="inferred from homology"/>
<feature type="transmembrane region" description="Helical" evidence="6">
    <location>
        <begin position="206"/>
        <end position="232"/>
    </location>
</feature>
<dbReference type="Proteomes" id="UP001159427">
    <property type="component" value="Unassembled WGS sequence"/>
</dbReference>
<comment type="caution">
    <text evidence="7">The sequence shown here is derived from an EMBL/GenBank/DDBJ whole genome shotgun (WGS) entry which is preliminary data.</text>
</comment>
<dbReference type="EMBL" id="CALNXI010003152">
    <property type="protein sequence ID" value="CAH3192347.1"/>
    <property type="molecule type" value="Genomic_DNA"/>
</dbReference>